<organism evidence="10 11">
    <name type="scientific">Cladophialophora immunda</name>
    <dbReference type="NCBI Taxonomy" id="569365"/>
    <lineage>
        <taxon>Eukaryota</taxon>
        <taxon>Fungi</taxon>
        <taxon>Dikarya</taxon>
        <taxon>Ascomycota</taxon>
        <taxon>Pezizomycotina</taxon>
        <taxon>Eurotiomycetes</taxon>
        <taxon>Chaetothyriomycetidae</taxon>
        <taxon>Chaetothyriales</taxon>
        <taxon>Herpotrichiellaceae</taxon>
        <taxon>Cladophialophora</taxon>
    </lineage>
</organism>
<dbReference type="GO" id="GO:0000922">
    <property type="term" value="C:spindle pole"/>
    <property type="evidence" value="ECO:0007669"/>
    <property type="project" value="InterPro"/>
</dbReference>
<dbReference type="Gene3D" id="1.20.120.1900">
    <property type="entry name" value="Gamma-tubulin complex, C-terminal domain"/>
    <property type="match status" value="1"/>
</dbReference>
<dbReference type="InterPro" id="IPR007259">
    <property type="entry name" value="GCP"/>
</dbReference>
<evidence type="ECO:0000313" key="11">
    <source>
        <dbReference type="Proteomes" id="UP000054466"/>
    </source>
</evidence>
<evidence type="ECO:0000256" key="4">
    <source>
        <dbReference type="ARBA" id="ARBA00022701"/>
    </source>
</evidence>
<dbReference type="AlphaFoldDB" id="A0A0D2A0D4"/>
<dbReference type="GO" id="GO:0051321">
    <property type="term" value="P:meiotic cell cycle"/>
    <property type="evidence" value="ECO:0007669"/>
    <property type="project" value="TreeGrafter"/>
</dbReference>
<gene>
    <name evidence="10" type="ORF">PV07_00711</name>
</gene>
<dbReference type="GO" id="GO:0000930">
    <property type="term" value="C:gamma-tubulin complex"/>
    <property type="evidence" value="ECO:0007669"/>
    <property type="project" value="UniProtKB-ARBA"/>
</dbReference>
<name>A0A0D2A0D4_9EURO</name>
<dbReference type="EMBL" id="KN847040">
    <property type="protein sequence ID" value="KIW33896.1"/>
    <property type="molecule type" value="Genomic_DNA"/>
</dbReference>
<dbReference type="InterPro" id="IPR042241">
    <property type="entry name" value="GCP_C_sf"/>
</dbReference>
<dbReference type="GO" id="GO:0000278">
    <property type="term" value="P:mitotic cell cycle"/>
    <property type="evidence" value="ECO:0007669"/>
    <property type="project" value="TreeGrafter"/>
</dbReference>
<dbReference type="GeneID" id="27339905"/>
<evidence type="ECO:0000313" key="10">
    <source>
        <dbReference type="EMBL" id="KIW33896.1"/>
    </source>
</evidence>
<evidence type="ECO:0000256" key="5">
    <source>
        <dbReference type="ARBA" id="ARBA00023212"/>
    </source>
</evidence>
<feature type="region of interest" description="Disordered" evidence="7">
    <location>
        <begin position="489"/>
        <end position="518"/>
    </location>
</feature>
<dbReference type="STRING" id="569365.A0A0D2A0D4"/>
<comment type="subcellular location">
    <subcellularLocation>
        <location evidence="1 6">Cytoplasm</location>
        <location evidence="1 6">Cytoskeleton</location>
        <location evidence="1 6">Microtubule organizing center</location>
    </subcellularLocation>
</comment>
<keyword evidence="11" id="KW-1185">Reference proteome</keyword>
<keyword evidence="5 6" id="KW-0206">Cytoskeleton</keyword>
<evidence type="ECO:0000259" key="8">
    <source>
        <dbReference type="Pfam" id="PF04130"/>
    </source>
</evidence>
<dbReference type="Proteomes" id="UP000054466">
    <property type="component" value="Unassembled WGS sequence"/>
</dbReference>
<feature type="domain" description="Gamma tubulin complex component protein N-terminal" evidence="9">
    <location>
        <begin position="2"/>
        <end position="309"/>
    </location>
</feature>
<evidence type="ECO:0000256" key="2">
    <source>
        <dbReference type="ARBA" id="ARBA00010337"/>
    </source>
</evidence>
<dbReference type="RefSeq" id="XP_016254112.1">
    <property type="nucleotide sequence ID" value="XM_016387184.1"/>
</dbReference>
<evidence type="ECO:0000256" key="1">
    <source>
        <dbReference type="ARBA" id="ARBA00004267"/>
    </source>
</evidence>
<dbReference type="OrthoDB" id="78652at2759"/>
<dbReference type="GO" id="GO:0051225">
    <property type="term" value="P:spindle assembly"/>
    <property type="evidence" value="ECO:0007669"/>
    <property type="project" value="TreeGrafter"/>
</dbReference>
<dbReference type="GO" id="GO:0043015">
    <property type="term" value="F:gamma-tubulin binding"/>
    <property type="evidence" value="ECO:0007669"/>
    <property type="project" value="InterPro"/>
</dbReference>
<evidence type="ECO:0000256" key="3">
    <source>
        <dbReference type="ARBA" id="ARBA00022490"/>
    </source>
</evidence>
<proteinExistence type="inferred from homology"/>
<dbReference type="VEuPathDB" id="FungiDB:PV07_00711"/>
<dbReference type="PANTHER" id="PTHR19302:SF27">
    <property type="entry name" value="GAMMA-TUBULIN COMPLEX COMPONENT 4"/>
    <property type="match status" value="1"/>
</dbReference>
<accession>A0A0D2A0D4</accession>
<comment type="similarity">
    <text evidence="2 6">Belongs to the TUBGCP family.</text>
</comment>
<evidence type="ECO:0000256" key="6">
    <source>
        <dbReference type="RuleBase" id="RU363050"/>
    </source>
</evidence>
<dbReference type="Pfam" id="PF17681">
    <property type="entry name" value="GCP_N_terminal"/>
    <property type="match status" value="1"/>
</dbReference>
<protein>
    <recommendedName>
        <fullName evidence="6">Spindle pole body component</fullName>
    </recommendedName>
</protein>
<reference evidence="10 11" key="1">
    <citation type="submission" date="2015-01" db="EMBL/GenBank/DDBJ databases">
        <title>The Genome Sequence of Cladophialophora immunda CBS83496.</title>
        <authorList>
            <consortium name="The Broad Institute Genomics Platform"/>
            <person name="Cuomo C."/>
            <person name="de Hoog S."/>
            <person name="Gorbushina A."/>
            <person name="Stielow B."/>
            <person name="Teixiera M."/>
            <person name="Abouelleil A."/>
            <person name="Chapman S.B."/>
            <person name="Priest M."/>
            <person name="Young S.K."/>
            <person name="Wortman J."/>
            <person name="Nusbaum C."/>
            <person name="Birren B."/>
        </authorList>
    </citation>
    <scope>NUCLEOTIDE SEQUENCE [LARGE SCALE GENOMIC DNA]</scope>
    <source>
        <strain evidence="10 11">CBS 83496</strain>
    </source>
</reference>
<dbReference type="PANTHER" id="PTHR19302">
    <property type="entry name" value="GAMMA TUBULIN COMPLEX PROTEIN"/>
    <property type="match status" value="1"/>
</dbReference>
<dbReference type="GO" id="GO:0007020">
    <property type="term" value="P:microtubule nucleation"/>
    <property type="evidence" value="ECO:0007669"/>
    <property type="project" value="InterPro"/>
</dbReference>
<keyword evidence="3 6" id="KW-0963">Cytoplasm</keyword>
<dbReference type="GO" id="GO:0044732">
    <property type="term" value="C:mitotic spindle pole body"/>
    <property type="evidence" value="ECO:0007669"/>
    <property type="project" value="TreeGrafter"/>
</dbReference>
<dbReference type="GO" id="GO:0005874">
    <property type="term" value="C:microtubule"/>
    <property type="evidence" value="ECO:0007669"/>
    <property type="project" value="UniProtKB-KW"/>
</dbReference>
<evidence type="ECO:0000259" key="9">
    <source>
        <dbReference type="Pfam" id="PF17681"/>
    </source>
</evidence>
<sequence length="768" mass="85003">MLHEILLSLSGLQSPIWSQARSTAGPGDEKTFSQYVSPPERAMLATLAHLHDLHAQLKEATSRLSQTHRSMVCRAVSSSIADVHLGKYVDKIIEVESSILQKDAAYVGAYDIVPLSTLVAEFAPWTRRLEWLWSVVLHLDPQSKQNGKVRSPSGASILDWLGDETHTGYSDIEDMATALLTVAQKAWMRAASLWVLYGRLPTSGAEDFCIRPNPRPSSVMDSYMIDRSLAPKFLTAGTSSALLSAGSALSQLYSQAASYGPLLSVSTDASLSLLPTHLALLESLQYPLNPSLLESTISSINQSISENSLSQILPRPLVLQLLQVILRYMLLNQGEFAVSLIDHADDRVANHRQTPNTARPVRKIGRLDELAIKEAELKGILNKTMAELSAIQGDDDMEDDILSLAKKLLSLRAVDEKNELGRGLVSTLLPTLTILHLTIPTSSPLHIFLSSSDVQMYAFINAYLISIHRAGLHLSSLWKLSSHRRCYPSPIGPPRSASQSGRRKLAARRARDSRRSTRTRAYWTTASRALFMINELEAFLQGEVIQSSWAHFSKWLDGNDGLYPSSAKSSRPGTASSTAQTGTAELSTQEAPTVPADPRTMAEAHRRFLHALHTALFLTNVEFVATLKELLNQADHFIALFSRLQTVWEGLDLQEDEGVLDAFSNYAQDERDVLTEMDRTREAIETTLSDLVTEIRDMEKEKRTGVGLMTSNLQESMNGMQLHGNGTKFVPWQARTVDRLVMKLDGLVMKQDEDRDHTAVGLVDAYDE</sequence>
<feature type="domain" description="Gamma tubulin complex component C-terminal" evidence="8">
    <location>
        <begin position="322"/>
        <end position="745"/>
    </location>
</feature>
<dbReference type="Pfam" id="PF04130">
    <property type="entry name" value="GCP_C_terminal"/>
    <property type="match status" value="1"/>
</dbReference>
<dbReference type="GO" id="GO:0051011">
    <property type="term" value="F:microtubule minus-end binding"/>
    <property type="evidence" value="ECO:0007669"/>
    <property type="project" value="TreeGrafter"/>
</dbReference>
<dbReference type="GO" id="GO:0031122">
    <property type="term" value="P:cytoplasmic microtubule organization"/>
    <property type="evidence" value="ECO:0007669"/>
    <property type="project" value="TreeGrafter"/>
</dbReference>
<evidence type="ECO:0000256" key="7">
    <source>
        <dbReference type="SAM" id="MobiDB-lite"/>
    </source>
</evidence>
<feature type="region of interest" description="Disordered" evidence="7">
    <location>
        <begin position="566"/>
        <end position="595"/>
    </location>
</feature>
<dbReference type="InterPro" id="IPR040457">
    <property type="entry name" value="GCP_C"/>
</dbReference>
<keyword evidence="4 6" id="KW-0493">Microtubule</keyword>
<feature type="compositionally biased region" description="Low complexity" evidence="7">
    <location>
        <begin position="573"/>
        <end position="584"/>
    </location>
</feature>
<dbReference type="InterPro" id="IPR041470">
    <property type="entry name" value="GCP_N"/>
</dbReference>
<dbReference type="HOGENOM" id="CLU_005595_0_0_1"/>